<name>A0A0K0CXC0_ANGCA</name>
<keyword evidence="5" id="KW-0027">Amidation</keyword>
<comment type="similarity">
    <text evidence="2">Belongs to the FARP (FMRFamide related peptide) family.</text>
</comment>
<evidence type="ECO:0000256" key="5">
    <source>
        <dbReference type="ARBA" id="ARBA00022815"/>
    </source>
</evidence>
<dbReference type="InterPro" id="IPR002544">
    <property type="entry name" value="FMRFamid-related_peptide-like"/>
</dbReference>
<dbReference type="Proteomes" id="UP000035642">
    <property type="component" value="Unassembled WGS sequence"/>
</dbReference>
<evidence type="ECO:0000256" key="7">
    <source>
        <dbReference type="SAM" id="SignalP"/>
    </source>
</evidence>
<dbReference type="PANTHER" id="PTHR20986">
    <property type="entry name" value="FMRFAMIDE-RELATED PEPTIDES"/>
    <property type="match status" value="1"/>
</dbReference>
<dbReference type="PANTHER" id="PTHR20986:SF15">
    <property type="entry name" value="FMRFAMIDE-LIKE NEUROPEPTIDES 13"/>
    <property type="match status" value="1"/>
</dbReference>
<keyword evidence="6" id="KW-0527">Neuropeptide</keyword>
<proteinExistence type="inferred from homology"/>
<dbReference type="AlphaFoldDB" id="A0A0K0CXC0"/>
<evidence type="ECO:0000256" key="4">
    <source>
        <dbReference type="ARBA" id="ARBA00022685"/>
    </source>
</evidence>
<accession>A0A0K0CXC0</accession>
<organism evidence="8 9">
    <name type="scientific">Angiostrongylus cantonensis</name>
    <name type="common">Rat lungworm</name>
    <dbReference type="NCBI Taxonomy" id="6313"/>
    <lineage>
        <taxon>Eukaryota</taxon>
        <taxon>Metazoa</taxon>
        <taxon>Ecdysozoa</taxon>
        <taxon>Nematoda</taxon>
        <taxon>Chromadorea</taxon>
        <taxon>Rhabditida</taxon>
        <taxon>Rhabditina</taxon>
        <taxon>Rhabditomorpha</taxon>
        <taxon>Strongyloidea</taxon>
        <taxon>Metastrongylidae</taxon>
        <taxon>Angiostrongylus</taxon>
    </lineage>
</organism>
<keyword evidence="4" id="KW-0165">Cleavage on pair of basic residues</keyword>
<keyword evidence="3" id="KW-0964">Secreted</keyword>
<evidence type="ECO:0000256" key="1">
    <source>
        <dbReference type="ARBA" id="ARBA00004613"/>
    </source>
</evidence>
<comment type="subcellular location">
    <subcellularLocation>
        <location evidence="1">Secreted</location>
    </subcellularLocation>
</comment>
<evidence type="ECO:0000256" key="6">
    <source>
        <dbReference type="ARBA" id="ARBA00023320"/>
    </source>
</evidence>
<evidence type="ECO:0000256" key="3">
    <source>
        <dbReference type="ARBA" id="ARBA00022525"/>
    </source>
</evidence>
<dbReference type="InterPro" id="IPR051041">
    <property type="entry name" value="FMRFamide-related_np"/>
</dbReference>
<dbReference type="Pfam" id="PF01581">
    <property type="entry name" value="FARP"/>
    <property type="match status" value="3"/>
</dbReference>
<keyword evidence="8" id="KW-1185">Reference proteome</keyword>
<dbReference type="GO" id="GO:0005576">
    <property type="term" value="C:extracellular region"/>
    <property type="evidence" value="ECO:0007669"/>
    <property type="project" value="UniProtKB-SubCell"/>
</dbReference>
<dbReference type="WBParaSite" id="ACAC_0000219901-mRNA-1">
    <property type="protein sequence ID" value="ACAC_0000219901-mRNA-1"/>
    <property type="gene ID" value="ACAC_0000219901"/>
</dbReference>
<dbReference type="GO" id="GO:0007218">
    <property type="term" value="P:neuropeptide signaling pathway"/>
    <property type="evidence" value="ECO:0007669"/>
    <property type="project" value="UniProtKB-KW"/>
</dbReference>
<reference evidence="9" key="2">
    <citation type="submission" date="2017-02" db="UniProtKB">
        <authorList>
            <consortium name="WormBaseParasite"/>
        </authorList>
    </citation>
    <scope>IDENTIFICATION</scope>
</reference>
<evidence type="ECO:0000313" key="8">
    <source>
        <dbReference type="Proteomes" id="UP000035642"/>
    </source>
</evidence>
<evidence type="ECO:0000313" key="9">
    <source>
        <dbReference type="WBParaSite" id="ACAC_0000219901-mRNA-1"/>
    </source>
</evidence>
<feature type="signal peptide" evidence="7">
    <location>
        <begin position="1"/>
        <end position="16"/>
    </location>
</feature>
<dbReference type="STRING" id="6313.A0A0K0CXC0"/>
<evidence type="ECO:0000256" key="2">
    <source>
        <dbReference type="ARBA" id="ARBA00006356"/>
    </source>
</evidence>
<sequence length="147" mass="16421">MMRTCILVLTVGFAAALDSSETQILYDDYAPDKHSQSQPLLREGRSFDTNAGPLIRFGKRDPYSAPLIRFGRTPLGQPLIRFGKRSPHESPLIRLPSRLGRNPEASPLIRFGKRSYAAPLISSILTLLLCRFGRSPEVSPLIRFGKK</sequence>
<feature type="chain" id="PRO_5005326370" evidence="7">
    <location>
        <begin position="17"/>
        <end position="147"/>
    </location>
</feature>
<keyword evidence="7" id="KW-0732">Signal</keyword>
<protein>
    <submittedName>
        <fullName evidence="9">Uncharacterized protein</fullName>
    </submittedName>
</protein>
<reference evidence="8" key="1">
    <citation type="submission" date="2012-09" db="EMBL/GenBank/DDBJ databases">
        <authorList>
            <person name="Martin A.A."/>
        </authorList>
    </citation>
    <scope>NUCLEOTIDE SEQUENCE</scope>
</reference>